<name>A0A8S3Y4E6_PARAO</name>
<keyword evidence="3" id="KW-1185">Reference proteome</keyword>
<gene>
    <name evidence="2" type="ORF">PAPOLLO_LOCUS24362</name>
</gene>
<evidence type="ECO:0000313" key="3">
    <source>
        <dbReference type="Proteomes" id="UP000691718"/>
    </source>
</evidence>
<dbReference type="AlphaFoldDB" id="A0A8S3Y4E6"/>
<protein>
    <submittedName>
        <fullName evidence="2">(apollo) hypothetical protein</fullName>
    </submittedName>
</protein>
<dbReference type="Proteomes" id="UP000691718">
    <property type="component" value="Unassembled WGS sequence"/>
</dbReference>
<evidence type="ECO:0000256" key="1">
    <source>
        <dbReference type="SAM" id="MobiDB-lite"/>
    </source>
</evidence>
<proteinExistence type="predicted"/>
<feature type="region of interest" description="Disordered" evidence="1">
    <location>
        <begin position="85"/>
        <end position="108"/>
    </location>
</feature>
<sequence>MTKIDITKESNIRKGFEESGIFPFNASRVTIPTLREENTSQFDASLLEFLQQNRRLQLMKTDKNSKLTVVPGKSISTEEAEELAKTKKVKKHTRTTKQKEKKDVSLPGSSKLTTVKKKIKYTETKSLGSNDTYELDATFEDN</sequence>
<dbReference type="EMBL" id="CAJQZP010001468">
    <property type="protein sequence ID" value="CAG5049015.1"/>
    <property type="molecule type" value="Genomic_DNA"/>
</dbReference>
<reference evidence="2" key="1">
    <citation type="submission" date="2021-04" db="EMBL/GenBank/DDBJ databases">
        <authorList>
            <person name="Tunstrom K."/>
        </authorList>
    </citation>
    <scope>NUCLEOTIDE SEQUENCE</scope>
</reference>
<comment type="caution">
    <text evidence="2">The sequence shown here is derived from an EMBL/GenBank/DDBJ whole genome shotgun (WGS) entry which is preliminary data.</text>
</comment>
<feature type="compositionally biased region" description="Basic residues" evidence="1">
    <location>
        <begin position="86"/>
        <end position="96"/>
    </location>
</feature>
<organism evidence="2 3">
    <name type="scientific">Parnassius apollo</name>
    <name type="common">Apollo butterfly</name>
    <name type="synonym">Papilio apollo</name>
    <dbReference type="NCBI Taxonomy" id="110799"/>
    <lineage>
        <taxon>Eukaryota</taxon>
        <taxon>Metazoa</taxon>
        <taxon>Ecdysozoa</taxon>
        <taxon>Arthropoda</taxon>
        <taxon>Hexapoda</taxon>
        <taxon>Insecta</taxon>
        <taxon>Pterygota</taxon>
        <taxon>Neoptera</taxon>
        <taxon>Endopterygota</taxon>
        <taxon>Lepidoptera</taxon>
        <taxon>Glossata</taxon>
        <taxon>Ditrysia</taxon>
        <taxon>Papilionoidea</taxon>
        <taxon>Papilionidae</taxon>
        <taxon>Parnassiinae</taxon>
        <taxon>Parnassini</taxon>
        <taxon>Parnassius</taxon>
        <taxon>Parnassius</taxon>
    </lineage>
</organism>
<evidence type="ECO:0000313" key="2">
    <source>
        <dbReference type="EMBL" id="CAG5049015.1"/>
    </source>
</evidence>
<accession>A0A8S3Y4E6</accession>
<dbReference type="OrthoDB" id="7466582at2759"/>